<reference evidence="2" key="1">
    <citation type="journal article" date="2016" name="Proc. Natl. Acad. Sci. U.S.A.">
        <title>Chromosome-level assembly of Arabidopsis thaliana Ler reveals the extent of translocation and inversion polymorphisms.</title>
        <authorList>
            <person name="Zapata L."/>
            <person name="Ding J."/>
            <person name="Willing E.M."/>
            <person name="Hartwig B."/>
            <person name="Bezdan D."/>
            <person name="Jiao W.B."/>
            <person name="Patel V."/>
            <person name="Velikkakam James G."/>
            <person name="Koornneef M."/>
            <person name="Ossowski S."/>
            <person name="Schneeberger K."/>
        </authorList>
    </citation>
    <scope>NUCLEOTIDE SEQUENCE [LARGE SCALE GENOMIC DNA]</scope>
    <source>
        <strain evidence="2">cv. Landsberg erecta</strain>
    </source>
</reference>
<dbReference type="EMBL" id="LUHQ01000021">
    <property type="protein sequence ID" value="OAO89181.1"/>
    <property type="molecule type" value="Genomic_DNA"/>
</dbReference>
<geneLocation type="mitochondrion" evidence="1"/>
<organism evidence="1 2">
    <name type="scientific">Arabidopsis thaliana</name>
    <name type="common">Mouse-ear cress</name>
    <dbReference type="NCBI Taxonomy" id="3702"/>
    <lineage>
        <taxon>Eukaryota</taxon>
        <taxon>Viridiplantae</taxon>
        <taxon>Streptophyta</taxon>
        <taxon>Embryophyta</taxon>
        <taxon>Tracheophyta</taxon>
        <taxon>Spermatophyta</taxon>
        <taxon>Magnoliopsida</taxon>
        <taxon>eudicotyledons</taxon>
        <taxon>Gunneridae</taxon>
        <taxon>Pentapetalae</taxon>
        <taxon>rosids</taxon>
        <taxon>malvids</taxon>
        <taxon>Brassicales</taxon>
        <taxon>Brassicaceae</taxon>
        <taxon>Camelineae</taxon>
        <taxon>Arabidopsis</taxon>
    </lineage>
</organism>
<proteinExistence type="predicted"/>
<gene>
    <name evidence="1" type="ORF">AXX17_ATUG03860</name>
</gene>
<sequence length="111" mass="12647">MTFVPTDFLIRTPDDPAYFKDRLASPFSFRGCSKTTSTSSSIYSKKKASTATYFRVDPVPRGSQSSRVCEPKTKLIVYQPGNYQKKVKRQVTDPLSLMDKVKKRIDKTEIL</sequence>
<dbReference type="ExpressionAtlas" id="A0A178U953">
    <property type="expression patterns" value="baseline and differential"/>
</dbReference>
<dbReference type="Proteomes" id="UP000078284">
    <property type="component" value="Unassembled WGS sequence"/>
</dbReference>
<protein>
    <submittedName>
        <fullName evidence="1">Uncharacterized protein</fullName>
    </submittedName>
</protein>
<keyword evidence="1" id="KW-0496">Mitochondrion</keyword>
<accession>A0A178U953</accession>
<comment type="caution">
    <text evidence="1">The sequence shown here is derived from an EMBL/GenBank/DDBJ whole genome shotgun (WGS) entry which is preliminary data.</text>
</comment>
<name>A0A178U953_ARATH</name>
<evidence type="ECO:0000313" key="2">
    <source>
        <dbReference type="Proteomes" id="UP000078284"/>
    </source>
</evidence>
<evidence type="ECO:0000313" key="1">
    <source>
        <dbReference type="EMBL" id="OAO89181.1"/>
    </source>
</evidence>
<dbReference type="AlphaFoldDB" id="A0A178U953"/>